<proteinExistence type="predicted"/>
<comment type="caution">
    <text evidence="2">The sequence shown here is derived from an EMBL/GenBank/DDBJ whole genome shotgun (WGS) entry which is preliminary data.</text>
</comment>
<feature type="region of interest" description="Disordered" evidence="1">
    <location>
        <begin position="285"/>
        <end position="343"/>
    </location>
</feature>
<dbReference type="EMBL" id="CGCB01000010">
    <property type="protein sequence ID" value="CFQ99690.1"/>
    <property type="molecule type" value="Genomic_DNA"/>
</dbReference>
<accession>A0AAI8ZQU2</accession>
<dbReference type="RefSeq" id="WP_057644159.1">
    <property type="nucleotide sequence ID" value="NZ_CABMMF010000010.1"/>
</dbReference>
<feature type="compositionally biased region" description="Basic and acidic residues" evidence="1">
    <location>
        <begin position="683"/>
        <end position="694"/>
    </location>
</feature>
<sequence length="703" mass="76387">MNISTSPNYTSQQVAPRKPNPSNSYGPLVAENITKISTTSQSNPLDVAKSSENNKCHSFCSDSANGKPLGDVNGTKNINFFYQYMSKNSSKVNELEQFAKVMSQGNENSITSSNIMYGTKASLALFKFLPEDKIEKVKDQAVAFYKSMLTLSNDGTKEKNANKALEKFSNTIFEQLGIDTNGANKQENLDSVCQKYLQDSVYPDIIEKLSTVLDAEQLQELKANPEIVLQKLYPELNKANDENISKLKEGFLKHKEGNNKAPQMFFLMTALEHKTQIIARRIEKNTSPDSAASQPNTEPHLQHSPPAEPPIDYDMGLPASLPNTKAYSQRSPMPEPLIDYRSAPATTQPVGSFSPVFSPSINVSPIINNNINELLTPLAPVFNKLADALDRVTLLTERLLPGNIESTRRADIPDVVVPTTRGQSEKIISDVVTSGTTDKAEKIVPDEVKVEKQPQPATTVSKARPPLIEKEKPVIDDEIDSSSASIVDAVSIPPLTDKPVPPVIPVPASSVESKVNSQANEVPSKAPVKKTTYQLNSQGGYFGTQGNVLPSYKDVPVVALTNGAISGSSQSSSYRKSGMRYLAQKNASPTAVELADARKAKETESTQAPKSLNASGSEFMGISSEVIDLFQKHNDASSVKNMDKAQSKVLGSVSPTRQRLSYEQLTQGGKYKEVLGSILKEQDNDKLVSVDQQDKASASGASV</sequence>
<feature type="compositionally biased region" description="Polar residues" evidence="1">
    <location>
        <begin position="321"/>
        <end position="331"/>
    </location>
</feature>
<feature type="compositionally biased region" description="Polar residues" evidence="1">
    <location>
        <begin position="1"/>
        <end position="25"/>
    </location>
</feature>
<feature type="region of interest" description="Disordered" evidence="1">
    <location>
        <begin position="683"/>
        <end position="703"/>
    </location>
</feature>
<feature type="region of interest" description="Disordered" evidence="1">
    <location>
        <begin position="1"/>
        <end position="28"/>
    </location>
</feature>
<evidence type="ECO:0000313" key="2">
    <source>
        <dbReference type="EMBL" id="CFQ99690.1"/>
    </source>
</evidence>
<dbReference type="AlphaFoldDB" id="A0AAI8ZQU2"/>
<feature type="compositionally biased region" description="Polar residues" evidence="1">
    <location>
        <begin position="287"/>
        <end position="299"/>
    </location>
</feature>
<dbReference type="Proteomes" id="UP000046784">
    <property type="component" value="Unassembled WGS sequence"/>
</dbReference>
<gene>
    <name evidence="2" type="ORF">ERS008524_01989</name>
</gene>
<organism evidence="2 3">
    <name type="scientific">Yersinia frederiksenii</name>
    <dbReference type="NCBI Taxonomy" id="29484"/>
    <lineage>
        <taxon>Bacteria</taxon>
        <taxon>Pseudomonadati</taxon>
        <taxon>Pseudomonadota</taxon>
        <taxon>Gammaproteobacteria</taxon>
        <taxon>Enterobacterales</taxon>
        <taxon>Yersiniaceae</taxon>
        <taxon>Yersinia</taxon>
    </lineage>
</organism>
<protein>
    <submittedName>
        <fullName evidence="2">Serine rich protein</fullName>
    </submittedName>
</protein>
<name>A0AAI8ZQU2_YERFR</name>
<evidence type="ECO:0000313" key="3">
    <source>
        <dbReference type="Proteomes" id="UP000046784"/>
    </source>
</evidence>
<reference evidence="2 3" key="1">
    <citation type="submission" date="2015-03" db="EMBL/GenBank/DDBJ databases">
        <authorList>
            <consortium name="Pathogen Informatics"/>
            <person name="Murphy D."/>
        </authorList>
    </citation>
    <scope>NUCLEOTIDE SEQUENCE [LARGE SCALE GENOMIC DNA]</scope>
    <source>
        <strain evidence="2 3">3400/83</strain>
    </source>
</reference>
<evidence type="ECO:0000256" key="1">
    <source>
        <dbReference type="SAM" id="MobiDB-lite"/>
    </source>
</evidence>